<sequence length="52" mass="6108">MSLHKHTDILVEPFISDKLLHPVRFDGGNDWELRNEMVNTIPMYFPLQLALD</sequence>
<evidence type="ECO:0000313" key="1">
    <source>
        <dbReference type="EMBL" id="KIK35489.1"/>
    </source>
</evidence>
<evidence type="ECO:0000313" key="2">
    <source>
        <dbReference type="Proteomes" id="UP000054485"/>
    </source>
</evidence>
<name>A0A0D0ABS0_9AGAM</name>
<proteinExistence type="predicted"/>
<dbReference type="AlphaFoldDB" id="A0A0D0ABS0"/>
<reference evidence="1 2" key="1">
    <citation type="submission" date="2014-04" db="EMBL/GenBank/DDBJ databases">
        <authorList>
            <consortium name="DOE Joint Genome Institute"/>
            <person name="Kuo A."/>
            <person name="Ruytinx J."/>
            <person name="Rineau F."/>
            <person name="Colpaert J."/>
            <person name="Kohler A."/>
            <person name="Nagy L.G."/>
            <person name="Floudas D."/>
            <person name="Copeland A."/>
            <person name="Barry K.W."/>
            <person name="Cichocki N."/>
            <person name="Veneault-Fourrey C."/>
            <person name="LaButti K."/>
            <person name="Lindquist E.A."/>
            <person name="Lipzen A."/>
            <person name="Lundell T."/>
            <person name="Morin E."/>
            <person name="Murat C."/>
            <person name="Sun H."/>
            <person name="Tunlid A."/>
            <person name="Henrissat B."/>
            <person name="Grigoriev I.V."/>
            <person name="Hibbett D.S."/>
            <person name="Martin F."/>
            <person name="Nordberg H.P."/>
            <person name="Cantor M.N."/>
            <person name="Hua S.X."/>
        </authorList>
    </citation>
    <scope>NUCLEOTIDE SEQUENCE [LARGE SCALE GENOMIC DNA]</scope>
    <source>
        <strain evidence="1 2">UH-Slu-Lm8-n1</strain>
    </source>
</reference>
<dbReference type="Proteomes" id="UP000054485">
    <property type="component" value="Unassembled WGS sequence"/>
</dbReference>
<protein>
    <submittedName>
        <fullName evidence="1">Uncharacterized protein</fullName>
    </submittedName>
</protein>
<dbReference type="EMBL" id="KN835618">
    <property type="protein sequence ID" value="KIK35489.1"/>
    <property type="molecule type" value="Genomic_DNA"/>
</dbReference>
<reference evidence="2" key="2">
    <citation type="submission" date="2015-01" db="EMBL/GenBank/DDBJ databases">
        <title>Evolutionary Origins and Diversification of the Mycorrhizal Mutualists.</title>
        <authorList>
            <consortium name="DOE Joint Genome Institute"/>
            <consortium name="Mycorrhizal Genomics Consortium"/>
            <person name="Kohler A."/>
            <person name="Kuo A."/>
            <person name="Nagy L.G."/>
            <person name="Floudas D."/>
            <person name="Copeland A."/>
            <person name="Barry K.W."/>
            <person name="Cichocki N."/>
            <person name="Veneault-Fourrey C."/>
            <person name="LaButti K."/>
            <person name="Lindquist E.A."/>
            <person name="Lipzen A."/>
            <person name="Lundell T."/>
            <person name="Morin E."/>
            <person name="Murat C."/>
            <person name="Riley R."/>
            <person name="Ohm R."/>
            <person name="Sun H."/>
            <person name="Tunlid A."/>
            <person name="Henrissat B."/>
            <person name="Grigoriev I.V."/>
            <person name="Hibbett D.S."/>
            <person name="Martin F."/>
        </authorList>
    </citation>
    <scope>NUCLEOTIDE SEQUENCE [LARGE SCALE GENOMIC DNA]</scope>
    <source>
        <strain evidence="2">UH-Slu-Lm8-n1</strain>
    </source>
</reference>
<dbReference type="HOGENOM" id="CLU_3088882_0_0_1"/>
<keyword evidence="2" id="KW-1185">Reference proteome</keyword>
<gene>
    <name evidence="1" type="ORF">CY34DRAFT_16978</name>
</gene>
<dbReference type="InParanoid" id="A0A0D0ABS0"/>
<accession>A0A0D0ABS0</accession>
<organism evidence="1 2">
    <name type="scientific">Suillus luteus UH-Slu-Lm8-n1</name>
    <dbReference type="NCBI Taxonomy" id="930992"/>
    <lineage>
        <taxon>Eukaryota</taxon>
        <taxon>Fungi</taxon>
        <taxon>Dikarya</taxon>
        <taxon>Basidiomycota</taxon>
        <taxon>Agaricomycotina</taxon>
        <taxon>Agaricomycetes</taxon>
        <taxon>Agaricomycetidae</taxon>
        <taxon>Boletales</taxon>
        <taxon>Suillineae</taxon>
        <taxon>Suillaceae</taxon>
        <taxon>Suillus</taxon>
    </lineage>
</organism>